<dbReference type="Proteomes" id="UP000295244">
    <property type="component" value="Unassembled WGS sequence"/>
</dbReference>
<dbReference type="FunFam" id="3.90.850.10:FF:000002">
    <property type="entry name" value="2-hydroxyhepta-2,4-diene-1,7-dioate isomerase"/>
    <property type="match status" value="1"/>
</dbReference>
<dbReference type="InterPro" id="IPR036663">
    <property type="entry name" value="Fumarylacetoacetase_C_sf"/>
</dbReference>
<dbReference type="GO" id="GO:0016853">
    <property type="term" value="F:isomerase activity"/>
    <property type="evidence" value="ECO:0007669"/>
    <property type="project" value="UniProtKB-ARBA"/>
</dbReference>
<dbReference type="PANTHER" id="PTHR42796:SF4">
    <property type="entry name" value="FUMARYLACETOACETATE HYDROLASE DOMAIN-CONTAINING PROTEIN 2A"/>
    <property type="match status" value="1"/>
</dbReference>
<organism evidence="5 6">
    <name type="scientific">Rubrobacter taiwanensis</name>
    <dbReference type="NCBI Taxonomy" id="185139"/>
    <lineage>
        <taxon>Bacteria</taxon>
        <taxon>Bacillati</taxon>
        <taxon>Actinomycetota</taxon>
        <taxon>Rubrobacteria</taxon>
        <taxon>Rubrobacterales</taxon>
        <taxon>Rubrobacteraceae</taxon>
        <taxon>Rubrobacter</taxon>
    </lineage>
</organism>
<evidence type="ECO:0000313" key="5">
    <source>
        <dbReference type="EMBL" id="TCJ13483.1"/>
    </source>
</evidence>
<dbReference type="EMBL" id="SKBU01000040">
    <property type="protein sequence ID" value="TCJ13483.1"/>
    <property type="molecule type" value="Genomic_DNA"/>
</dbReference>
<evidence type="ECO:0000259" key="3">
    <source>
        <dbReference type="Pfam" id="PF01557"/>
    </source>
</evidence>
<dbReference type="SUPFAM" id="SSF56529">
    <property type="entry name" value="FAH"/>
    <property type="match status" value="1"/>
</dbReference>
<reference evidence="5 6" key="1">
    <citation type="submission" date="2019-03" db="EMBL/GenBank/DDBJ databases">
        <title>Whole genome sequence of a novel Rubrobacter taiwanensis strain, isolated from Yellowstone National Park.</title>
        <authorList>
            <person name="Freed S."/>
            <person name="Ramaley R.F."/>
            <person name="Kyndt J.A."/>
        </authorList>
    </citation>
    <scope>NUCLEOTIDE SEQUENCE [LARGE SCALE GENOMIC DNA]</scope>
    <source>
        <strain evidence="5 6">Yellowstone</strain>
    </source>
</reference>
<dbReference type="AlphaFoldDB" id="A0A4R1B9B3"/>
<evidence type="ECO:0000256" key="2">
    <source>
        <dbReference type="ARBA" id="ARBA00022723"/>
    </source>
</evidence>
<dbReference type="PANTHER" id="PTHR42796">
    <property type="entry name" value="FUMARYLACETOACETATE HYDROLASE DOMAIN-CONTAINING PROTEIN 2A-RELATED"/>
    <property type="match status" value="1"/>
</dbReference>
<sequence length="273" mass="29636">MKLATFTTDGRTARVGVVEDGAVRALEVPGMIELIEGGLDNVQESGETLPLDGVRLLAPVQKPQKIIAIGLNYRDHAEETGAPIPEKPIVFAKYPNTIIGPREPIRIPPITEQVDYEVELAVVIGRRARNVSADEALEYVFGYMNCNDVSSRDLQFSEGGQWTRSKSLDTFCPTGPYLVTRDEVPDPQDLRLRCTLNGEVMQDGTTREMIFSVAELVSFLSQGMTLVPGDIIATGTPPGVGMARDPQVWMKPGDEVTVEIEGLGALTNPVKAG</sequence>
<comment type="similarity">
    <text evidence="1">Belongs to the FAH family.</text>
</comment>
<dbReference type="InterPro" id="IPR011234">
    <property type="entry name" value="Fumarylacetoacetase-like_C"/>
</dbReference>
<dbReference type="Gene3D" id="3.90.850.10">
    <property type="entry name" value="Fumarylacetoacetase-like, C-terminal domain"/>
    <property type="match status" value="1"/>
</dbReference>
<evidence type="ECO:0000313" key="6">
    <source>
        <dbReference type="Proteomes" id="UP000295244"/>
    </source>
</evidence>
<keyword evidence="2" id="KW-0479">Metal-binding</keyword>
<protein>
    <submittedName>
        <fullName evidence="5">FAA hydrolase family protein</fullName>
    </submittedName>
</protein>
<dbReference type="InterPro" id="IPR018833">
    <property type="entry name" value="Rv2993c-like_N"/>
</dbReference>
<keyword evidence="6" id="KW-1185">Reference proteome</keyword>
<dbReference type="RefSeq" id="WP_132692903.1">
    <property type="nucleotide sequence ID" value="NZ_SKBU01000040.1"/>
</dbReference>
<dbReference type="GO" id="GO:0046872">
    <property type="term" value="F:metal ion binding"/>
    <property type="evidence" value="ECO:0007669"/>
    <property type="project" value="UniProtKB-KW"/>
</dbReference>
<accession>A0A4R1B9B3</accession>
<dbReference type="InterPro" id="IPR051121">
    <property type="entry name" value="FAH"/>
</dbReference>
<keyword evidence="5" id="KW-0378">Hydrolase</keyword>
<dbReference type="Pfam" id="PF10370">
    <property type="entry name" value="Rv2993c-like_N"/>
    <property type="match status" value="1"/>
</dbReference>
<dbReference type="GO" id="GO:0019752">
    <property type="term" value="P:carboxylic acid metabolic process"/>
    <property type="evidence" value="ECO:0007669"/>
    <property type="project" value="UniProtKB-ARBA"/>
</dbReference>
<dbReference type="OrthoDB" id="9805307at2"/>
<comment type="caution">
    <text evidence="5">The sequence shown here is derived from an EMBL/GenBank/DDBJ whole genome shotgun (WGS) entry which is preliminary data.</text>
</comment>
<evidence type="ECO:0000256" key="1">
    <source>
        <dbReference type="ARBA" id="ARBA00010211"/>
    </source>
</evidence>
<dbReference type="GO" id="GO:0016787">
    <property type="term" value="F:hydrolase activity"/>
    <property type="evidence" value="ECO:0007669"/>
    <property type="project" value="UniProtKB-KW"/>
</dbReference>
<name>A0A4R1B9B3_9ACTN</name>
<evidence type="ECO:0000259" key="4">
    <source>
        <dbReference type="Pfam" id="PF10370"/>
    </source>
</evidence>
<gene>
    <name evidence="5" type="ORF">E0L93_15045</name>
</gene>
<dbReference type="Pfam" id="PF01557">
    <property type="entry name" value="FAA_hydrolase"/>
    <property type="match status" value="1"/>
</dbReference>
<feature type="domain" description="Rv2993c-like N-terminal" evidence="4">
    <location>
        <begin position="1"/>
        <end position="59"/>
    </location>
</feature>
<proteinExistence type="inferred from homology"/>
<feature type="domain" description="Fumarylacetoacetase-like C-terminal" evidence="3">
    <location>
        <begin position="65"/>
        <end position="270"/>
    </location>
</feature>